<evidence type="ECO:0000313" key="2">
    <source>
        <dbReference type="EMBL" id="GFO94978.1"/>
    </source>
</evidence>
<comment type="caution">
    <text evidence="2">The sequence shown here is derived from an EMBL/GenBank/DDBJ whole genome shotgun (WGS) entry which is preliminary data.</text>
</comment>
<dbReference type="Proteomes" id="UP000660047">
    <property type="component" value="Unassembled WGS sequence"/>
</dbReference>
<dbReference type="EMBL" id="BLYL01000012">
    <property type="protein sequence ID" value="GFO94978.1"/>
    <property type="molecule type" value="Genomic_DNA"/>
</dbReference>
<protein>
    <submittedName>
        <fullName evidence="2">Uncharacterized protein</fullName>
    </submittedName>
</protein>
<gene>
    <name evidence="2" type="ORF">COEU31_20240</name>
</gene>
<name>A0AAI9K5U1_9FIRM</name>
<evidence type="ECO:0000256" key="1">
    <source>
        <dbReference type="SAM" id="MobiDB-lite"/>
    </source>
</evidence>
<dbReference type="AlphaFoldDB" id="A0AAI9K5U1"/>
<organism evidence="2 3">
    <name type="scientific">Coprococcus eutactus</name>
    <dbReference type="NCBI Taxonomy" id="33043"/>
    <lineage>
        <taxon>Bacteria</taxon>
        <taxon>Bacillati</taxon>
        <taxon>Bacillota</taxon>
        <taxon>Clostridia</taxon>
        <taxon>Lachnospirales</taxon>
        <taxon>Lachnospiraceae</taxon>
        <taxon>Coprococcus</taxon>
    </lineage>
</organism>
<accession>A0AAI9K5U1</accession>
<proteinExistence type="predicted"/>
<feature type="region of interest" description="Disordered" evidence="1">
    <location>
        <begin position="27"/>
        <end position="54"/>
    </location>
</feature>
<reference evidence="2" key="1">
    <citation type="submission" date="2020-06" db="EMBL/GenBank/DDBJ databases">
        <title>Characterization of fructooligosaccharide metabolism and fructooligosaccharide-degrading enzymes in human commensal butyrate producers.</title>
        <authorList>
            <person name="Tanno H."/>
            <person name="Fujii T."/>
            <person name="Hirano K."/>
            <person name="Maeno S."/>
            <person name="Tonozuka T."/>
            <person name="Sakamoto M."/>
            <person name="Ohkuma M."/>
            <person name="Tochio T."/>
            <person name="Endo A."/>
        </authorList>
    </citation>
    <scope>NUCLEOTIDE SEQUENCE</scope>
    <source>
        <strain evidence="2">JCM 31265</strain>
    </source>
</reference>
<evidence type="ECO:0000313" key="3">
    <source>
        <dbReference type="Proteomes" id="UP000660047"/>
    </source>
</evidence>
<dbReference type="RefSeq" id="WP_118649502.1">
    <property type="nucleotide sequence ID" value="NZ_BLYL01000012.1"/>
</dbReference>
<sequence length="54" mass="6280">MSEMGTKVAAELWGVTQRRVQDFCRNTNDPRITQDKKGSPYHIPVNYPNPFKEK</sequence>